<dbReference type="Gene3D" id="3.40.50.300">
    <property type="entry name" value="P-loop containing nucleotide triphosphate hydrolases"/>
    <property type="match status" value="1"/>
</dbReference>
<protein>
    <recommendedName>
        <fullName evidence="3">Chromosomal replication initiator protein DnaA domain-containing protein</fullName>
    </recommendedName>
</protein>
<organism evidence="1 2">
    <name type="scientific">SAR86 cluster bacterium</name>
    <dbReference type="NCBI Taxonomy" id="2030880"/>
    <lineage>
        <taxon>Bacteria</taxon>
        <taxon>Pseudomonadati</taxon>
        <taxon>Pseudomonadota</taxon>
        <taxon>Gammaproteobacteria</taxon>
        <taxon>SAR86 cluster</taxon>
    </lineage>
</organism>
<sequence length="267" mass="30821">MFSWHKSHLENIKAIKPKSIFYSSYGGSLKTVLQQIIKSELSRDFNLRIKDNALLSEIASPNFFYLSRSEEKKIITIEQIRAAKDFLLLKTNKKKYLYIDGGQHIRINGYNALLKIAEESDDSVNIWIMTNSLVSIPTTILSRFHKVRFPSPTQHEIKTFLESRSINYDSEILSFLSENPALLEENDSIELLNSFNSLVEKKDIYQVDNNKLALLVDYLIYLAKQDIKEKPKRAFKSLDILLDVKKSLSLPNNLSLDVIKLRINSSF</sequence>
<dbReference type="Pfam" id="PF13177">
    <property type="entry name" value="DNA_pol3_delta2"/>
    <property type="match status" value="1"/>
</dbReference>
<dbReference type="SUPFAM" id="SSF52540">
    <property type="entry name" value="P-loop containing nucleoside triphosphate hydrolases"/>
    <property type="match status" value="1"/>
</dbReference>
<dbReference type="EMBL" id="SHBE01000001">
    <property type="protein sequence ID" value="RZO27219.1"/>
    <property type="molecule type" value="Genomic_DNA"/>
</dbReference>
<evidence type="ECO:0008006" key="3">
    <source>
        <dbReference type="Google" id="ProtNLM"/>
    </source>
</evidence>
<reference evidence="1 2" key="1">
    <citation type="submission" date="2019-02" db="EMBL/GenBank/DDBJ databases">
        <title>Prokaryotic population dynamics and viral predation in marine succession experiment using metagenomics: the confinement effect.</title>
        <authorList>
            <person name="Haro-Moreno J.M."/>
            <person name="Rodriguez-Valera F."/>
            <person name="Lopez-Perez M."/>
        </authorList>
    </citation>
    <scope>NUCLEOTIDE SEQUENCE [LARGE SCALE GENOMIC DNA]</scope>
    <source>
        <strain evidence="1">MED-G159</strain>
    </source>
</reference>
<dbReference type="AlphaFoldDB" id="A0A520N169"/>
<name>A0A520N169_9GAMM</name>
<dbReference type="InterPro" id="IPR027417">
    <property type="entry name" value="P-loop_NTPase"/>
</dbReference>
<proteinExistence type="predicted"/>
<dbReference type="Proteomes" id="UP000315825">
    <property type="component" value="Unassembled WGS sequence"/>
</dbReference>
<evidence type="ECO:0000313" key="1">
    <source>
        <dbReference type="EMBL" id="RZO27219.1"/>
    </source>
</evidence>
<comment type="caution">
    <text evidence="1">The sequence shown here is derived from an EMBL/GenBank/DDBJ whole genome shotgun (WGS) entry which is preliminary data.</text>
</comment>
<gene>
    <name evidence="1" type="ORF">EVA92_00300</name>
</gene>
<evidence type="ECO:0000313" key="2">
    <source>
        <dbReference type="Proteomes" id="UP000315825"/>
    </source>
</evidence>
<accession>A0A520N169</accession>